<dbReference type="PIRSF" id="PIRSF015617">
    <property type="entry name" value="Adensltrnsf_CobA"/>
    <property type="match status" value="1"/>
</dbReference>
<sequence length="181" mass="20177">MPTPRRSGRVIVYTGDGKGKTTAALGLALRAVGRGMNVAVLQFLKSPERTYGEQLALERLGVDVRQLGAGFTWTKTPDIHREALKRAWAVAKEYVYSGRYDMIVLDELNNVLVIDRFPVEDIVSVSEVLELIRTRPPSLHLVITGRAARPELMAAADIVTEMKLIKHDYEQGRTAMKGIEF</sequence>
<dbReference type="NCBIfam" id="TIGR00708">
    <property type="entry name" value="cobA"/>
    <property type="match status" value="1"/>
</dbReference>
<dbReference type="EMBL" id="JYBP01000003">
    <property type="protein sequence ID" value="KJE26731.1"/>
    <property type="molecule type" value="Genomic_DNA"/>
</dbReference>
<accession>A0A0D8BRG9</accession>
<dbReference type="Gene3D" id="3.40.50.300">
    <property type="entry name" value="P-loop containing nucleotide triphosphate hydrolases"/>
    <property type="match status" value="1"/>
</dbReference>
<dbReference type="OrthoDB" id="9810309at2"/>
<dbReference type="CDD" id="cd00561">
    <property type="entry name" value="CobA_ACA"/>
    <property type="match status" value="1"/>
</dbReference>
<protein>
    <submittedName>
        <fullName evidence="1">Cob(I)yrinic acid a,c-diamide adenosyltransferase</fullName>
        <ecNumber evidence="1">2.5.1.17</ecNumber>
    </submittedName>
</protein>
<dbReference type="Proteomes" id="UP000032522">
    <property type="component" value="Unassembled WGS sequence"/>
</dbReference>
<evidence type="ECO:0000313" key="2">
    <source>
        <dbReference type="Proteomes" id="UP000032522"/>
    </source>
</evidence>
<dbReference type="RefSeq" id="WP_044731379.1">
    <property type="nucleotide sequence ID" value="NZ_JYBP01000003.1"/>
</dbReference>
<dbReference type="GO" id="GO:0009236">
    <property type="term" value="P:cobalamin biosynthetic process"/>
    <property type="evidence" value="ECO:0007669"/>
    <property type="project" value="InterPro"/>
</dbReference>
<keyword evidence="1" id="KW-0808">Transferase</keyword>
<dbReference type="PANTHER" id="PTHR46638:SF1">
    <property type="entry name" value="CORRINOID ADENOSYLTRANSFERASE"/>
    <property type="match status" value="1"/>
</dbReference>
<dbReference type="PANTHER" id="PTHR46638">
    <property type="entry name" value="CORRINOID ADENOSYLTRANSFERASE"/>
    <property type="match status" value="1"/>
</dbReference>
<proteinExistence type="predicted"/>
<gene>
    <name evidence="1" type="primary">cobO</name>
    <name evidence="1" type="ORF">LG52_1354</name>
</gene>
<dbReference type="AlphaFoldDB" id="A0A0D8BRG9"/>
<reference evidence="1 2" key="1">
    <citation type="submission" date="2015-01" db="EMBL/GenBank/DDBJ databases">
        <authorList>
            <person name="Filippidou S."/>
            <person name="Jeanneret N."/>
            <person name="Russel-Delif L."/>
            <person name="Junier T."/>
            <person name="Wunderlin T."/>
            <person name="Molina V."/>
            <person name="Johnson S.L."/>
            <person name="Davenport K.W."/>
            <person name="Chain P.S."/>
            <person name="Dorador C."/>
            <person name="Junier P."/>
        </authorList>
    </citation>
    <scope>NUCLEOTIDE SEQUENCE [LARGE SCALE GENOMIC DNA]</scope>
    <source>
        <strain evidence="1 2">Et7/4</strain>
    </source>
</reference>
<comment type="caution">
    <text evidence="1">The sequence shown here is derived from an EMBL/GenBank/DDBJ whole genome shotgun (WGS) entry which is preliminary data.</text>
</comment>
<dbReference type="GO" id="GO:0005524">
    <property type="term" value="F:ATP binding"/>
    <property type="evidence" value="ECO:0007669"/>
    <property type="project" value="InterPro"/>
</dbReference>
<dbReference type="InterPro" id="IPR003724">
    <property type="entry name" value="CblAdoTrfase_CobA"/>
</dbReference>
<organism evidence="1 2">
    <name type="scientific">Geobacillus kaustophilus</name>
    <dbReference type="NCBI Taxonomy" id="1462"/>
    <lineage>
        <taxon>Bacteria</taxon>
        <taxon>Bacillati</taxon>
        <taxon>Bacillota</taxon>
        <taxon>Bacilli</taxon>
        <taxon>Bacillales</taxon>
        <taxon>Anoxybacillaceae</taxon>
        <taxon>Geobacillus</taxon>
        <taxon>Geobacillus thermoleovorans group</taxon>
    </lineage>
</organism>
<dbReference type="PATRIC" id="fig|1462.6.peg.1549"/>
<dbReference type="SUPFAM" id="SSF52540">
    <property type="entry name" value="P-loop containing nucleoside triphosphate hydrolases"/>
    <property type="match status" value="1"/>
</dbReference>
<dbReference type="NCBIfam" id="NF004637">
    <property type="entry name" value="PRK05986.1"/>
    <property type="match status" value="1"/>
</dbReference>
<dbReference type="Pfam" id="PF02572">
    <property type="entry name" value="CobA_CobO_BtuR"/>
    <property type="match status" value="1"/>
</dbReference>
<evidence type="ECO:0000313" key="1">
    <source>
        <dbReference type="EMBL" id="KJE26731.1"/>
    </source>
</evidence>
<name>A0A0D8BRG9_GEOKU</name>
<dbReference type="InterPro" id="IPR027417">
    <property type="entry name" value="P-loop_NTPase"/>
</dbReference>
<dbReference type="GO" id="GO:0008817">
    <property type="term" value="F:corrinoid adenosyltransferase activity"/>
    <property type="evidence" value="ECO:0007669"/>
    <property type="project" value="UniProtKB-EC"/>
</dbReference>
<dbReference type="GeneID" id="32063670"/>
<dbReference type="EC" id="2.5.1.17" evidence="1"/>